<protein>
    <recommendedName>
        <fullName evidence="3">Hpt domain-containing protein</fullName>
    </recommendedName>
</protein>
<dbReference type="RefSeq" id="WP_290141925.1">
    <property type="nucleotide sequence ID" value="NZ_CP101620.1"/>
</dbReference>
<organism evidence="1 2">
    <name type="scientific">Allocoprobacillus halotolerans</name>
    <dbReference type="NCBI Taxonomy" id="2944914"/>
    <lineage>
        <taxon>Bacteria</taxon>
        <taxon>Bacillati</taxon>
        <taxon>Bacillota</taxon>
        <taxon>Erysipelotrichia</taxon>
        <taxon>Erysipelotrichales</taxon>
        <taxon>Erysipelotrichaceae</taxon>
        <taxon>Allocoprobacillus</taxon>
    </lineage>
</organism>
<gene>
    <name evidence="1" type="ORF">NMU03_06900</name>
</gene>
<keyword evidence="2" id="KW-1185">Reference proteome</keyword>
<accession>A0ABY5I8B1</accession>
<dbReference type="Proteomes" id="UP001060112">
    <property type="component" value="Chromosome"/>
</dbReference>
<evidence type="ECO:0000313" key="2">
    <source>
        <dbReference type="Proteomes" id="UP001060112"/>
    </source>
</evidence>
<sequence length="82" mass="9538">MNQKVLKDVGIDVEDALSRMMGNENLFKCMMSRFVDDPTYHQLLSAIKDDNQEEIFRHAHTLKEICANLSIKPLEDLFVRQV</sequence>
<dbReference type="InterPro" id="IPR036641">
    <property type="entry name" value="HPT_dom_sf"/>
</dbReference>
<reference evidence="1" key="1">
    <citation type="submission" date="2022-07" db="EMBL/GenBank/DDBJ databases">
        <title>Faecal culturing of patients with breast cancer.</title>
        <authorList>
            <person name="Teng N.M.Y."/>
            <person name="Kiu R."/>
            <person name="Evans R."/>
            <person name="Baker D.J."/>
            <person name="Zenner C."/>
            <person name="Robinson S.D."/>
            <person name="Hall L.J."/>
        </authorList>
    </citation>
    <scope>NUCLEOTIDE SEQUENCE</scope>
    <source>
        <strain evidence="1">LH1062</strain>
    </source>
</reference>
<evidence type="ECO:0000313" key="1">
    <source>
        <dbReference type="EMBL" id="UTY40501.1"/>
    </source>
</evidence>
<dbReference type="EMBL" id="CP101620">
    <property type="protein sequence ID" value="UTY40501.1"/>
    <property type="molecule type" value="Genomic_DNA"/>
</dbReference>
<proteinExistence type="predicted"/>
<name>A0ABY5I8B1_9FIRM</name>
<evidence type="ECO:0008006" key="3">
    <source>
        <dbReference type="Google" id="ProtNLM"/>
    </source>
</evidence>
<dbReference type="SUPFAM" id="SSF47226">
    <property type="entry name" value="Histidine-containing phosphotransfer domain, HPT domain"/>
    <property type="match status" value="1"/>
</dbReference>
<dbReference type="Gene3D" id="1.20.120.160">
    <property type="entry name" value="HPT domain"/>
    <property type="match status" value="1"/>
</dbReference>